<protein>
    <submittedName>
        <fullName evidence="1">Uncharacterized protein</fullName>
    </submittedName>
</protein>
<organism evidence="1 2">
    <name type="scientific">Aphanothece hegewaldii CCALA 016</name>
    <dbReference type="NCBI Taxonomy" id="2107694"/>
    <lineage>
        <taxon>Bacteria</taxon>
        <taxon>Bacillati</taxon>
        <taxon>Cyanobacteriota</taxon>
        <taxon>Cyanophyceae</taxon>
        <taxon>Oscillatoriophycideae</taxon>
        <taxon>Chroococcales</taxon>
        <taxon>Aphanothecaceae</taxon>
        <taxon>Aphanothece</taxon>
    </lineage>
</organism>
<keyword evidence="2" id="KW-1185">Reference proteome</keyword>
<evidence type="ECO:0000313" key="1">
    <source>
        <dbReference type="EMBL" id="PSF31398.1"/>
    </source>
</evidence>
<gene>
    <name evidence="1" type="ORF">C7H19_22740</name>
</gene>
<evidence type="ECO:0000313" key="2">
    <source>
        <dbReference type="Proteomes" id="UP000239001"/>
    </source>
</evidence>
<dbReference type="AlphaFoldDB" id="A0A2T1LRU3"/>
<accession>A0A2T1LRU3</accession>
<dbReference type="EMBL" id="PXOH01000044">
    <property type="protein sequence ID" value="PSF31398.1"/>
    <property type="molecule type" value="Genomic_DNA"/>
</dbReference>
<name>A0A2T1LRU3_9CHRO</name>
<dbReference type="RefSeq" id="WP_106459200.1">
    <property type="nucleotide sequence ID" value="NZ_PXOH01000044.1"/>
</dbReference>
<proteinExistence type="predicted"/>
<comment type="caution">
    <text evidence="1">The sequence shown here is derived from an EMBL/GenBank/DDBJ whole genome shotgun (WGS) entry which is preliminary data.</text>
</comment>
<reference evidence="1 2" key="2">
    <citation type="submission" date="2018-03" db="EMBL/GenBank/DDBJ databases">
        <authorList>
            <person name="Keele B.F."/>
        </authorList>
    </citation>
    <scope>NUCLEOTIDE SEQUENCE [LARGE SCALE GENOMIC DNA]</scope>
    <source>
        <strain evidence="1 2">CCALA 016</strain>
    </source>
</reference>
<sequence length="81" mass="8580">MIIHDLEHLKCISVKNDSDLSYILGSSGITIAPPIINLFALVNASSFPSSVDLSFSGDVIASETSILKVFSGVFVRAISPL</sequence>
<reference evidence="1 2" key="1">
    <citation type="submission" date="2018-03" db="EMBL/GenBank/DDBJ databases">
        <title>The ancient ancestry and fast evolution of plastids.</title>
        <authorList>
            <person name="Moore K.R."/>
            <person name="Magnabosco C."/>
            <person name="Momper L."/>
            <person name="Gold D.A."/>
            <person name="Bosak T."/>
            <person name="Fournier G.P."/>
        </authorList>
    </citation>
    <scope>NUCLEOTIDE SEQUENCE [LARGE SCALE GENOMIC DNA]</scope>
    <source>
        <strain evidence="1 2">CCALA 016</strain>
    </source>
</reference>
<dbReference type="Proteomes" id="UP000239001">
    <property type="component" value="Unassembled WGS sequence"/>
</dbReference>